<keyword evidence="2" id="KW-0479">Metal-binding</keyword>
<dbReference type="Proteomes" id="UP001229421">
    <property type="component" value="Unassembled WGS sequence"/>
</dbReference>
<dbReference type="CDD" id="cd04476">
    <property type="entry name" value="RPA1_DBD_C"/>
    <property type="match status" value="1"/>
</dbReference>
<dbReference type="SUPFAM" id="SSF50249">
    <property type="entry name" value="Nucleic acid-binding proteins"/>
    <property type="match status" value="3"/>
</dbReference>
<evidence type="ECO:0000256" key="3">
    <source>
        <dbReference type="ARBA" id="ARBA00022771"/>
    </source>
</evidence>
<dbReference type="CDD" id="cd04481">
    <property type="entry name" value="RPA1_DBD_B_like"/>
    <property type="match status" value="1"/>
</dbReference>
<keyword evidence="5" id="KW-0238">DNA-binding</keyword>
<feature type="domain" description="Replication factor A C-terminal" evidence="8">
    <location>
        <begin position="351"/>
        <end position="457"/>
    </location>
</feature>
<dbReference type="GO" id="GO:0003677">
    <property type="term" value="F:DNA binding"/>
    <property type="evidence" value="ECO:0007669"/>
    <property type="project" value="UniProtKB-KW"/>
</dbReference>
<evidence type="ECO:0000313" key="10">
    <source>
        <dbReference type="Proteomes" id="UP001229421"/>
    </source>
</evidence>
<evidence type="ECO:0000256" key="2">
    <source>
        <dbReference type="ARBA" id="ARBA00022723"/>
    </source>
</evidence>
<dbReference type="InterPro" id="IPR003871">
    <property type="entry name" value="RFA1B/D_OB_1st"/>
</dbReference>
<dbReference type="Pfam" id="PF08646">
    <property type="entry name" value="Rep_fac-A_C"/>
    <property type="match status" value="1"/>
</dbReference>
<dbReference type="InterPro" id="IPR047192">
    <property type="entry name" value="Euk_RPA1_DBD_C"/>
</dbReference>
<dbReference type="InterPro" id="IPR012340">
    <property type="entry name" value="NA-bd_OB-fold"/>
</dbReference>
<keyword evidence="4" id="KW-0862">Zinc</keyword>
<proteinExistence type="inferred from homology"/>
<keyword evidence="3" id="KW-0863">Zinc-finger</keyword>
<dbReference type="PANTHER" id="PTHR47165:SF4">
    <property type="entry name" value="OS03G0429900 PROTEIN"/>
    <property type="match status" value="1"/>
</dbReference>
<dbReference type="InterPro" id="IPR013955">
    <property type="entry name" value="Rep_factor-A_C"/>
</dbReference>
<evidence type="ECO:0000259" key="8">
    <source>
        <dbReference type="Pfam" id="PF08646"/>
    </source>
</evidence>
<evidence type="ECO:0000313" key="9">
    <source>
        <dbReference type="EMBL" id="KAK1419578.1"/>
    </source>
</evidence>
<sequence>MKIPIPKPLLERFEYGWNLDIGVNHNGKNSFVEGTVYGVKYFKEANFKSTKMEHTNITLIKNIDLTNDDITMKLRIVRLWKLPDHINKKEVYSIEMILMDEEGTKISGTVSKKFLFKFSRLLNENIIIFLIKPNFGKVRSSYKYVDNTNKVVFVSSTQVERCNVFNGPQFGFSFTSLKAILEHQVLEDLSVDVIGEVQDLQPIKTFLNGEGIATKQATFKIQDLEGQVISVTLFAEYAEQLIDYLQKHPEEVRLVVILQFGRIKWWQEKPAVNTSYHVTKLFINDDIEEIITFKKSITTTTDNCGSLSTTMSKGSFISIVTDDELFLKTEFINIEEVSEIKEEKHVVILATIIGFIEDKPWGYFGCTKCYKKVEPLILIDDKPMTPAEVEEPTIYRCTKCLIDVTIPIPRFRIEIRVQDHTGVVSLTLFDREARKLLKVSAKDLIGSQSKQVIQSNQEVYDFYAYPPLLTTLLERKFAFKIEISKFVLDHSLSVYGINKITADDSIISQLNQKVDLEQPDESDSQRLTYMFVASQDTPTMKDVVSVTDDNVTPASHAEKSTATSPLVRGKNSAVSSTSSDLKRNLSDAYGVDPPTANSTTKKDRSSVSSGQADQVKLLVPKVEK</sequence>
<dbReference type="EMBL" id="JAUHHV010000007">
    <property type="protein sequence ID" value="KAK1419578.1"/>
    <property type="molecule type" value="Genomic_DNA"/>
</dbReference>
<dbReference type="Pfam" id="PF02721">
    <property type="entry name" value="DUF223"/>
    <property type="match status" value="1"/>
</dbReference>
<protein>
    <submittedName>
        <fullName evidence="9">Uncharacterized protein</fullName>
    </submittedName>
</protein>
<evidence type="ECO:0000256" key="1">
    <source>
        <dbReference type="ARBA" id="ARBA00005690"/>
    </source>
</evidence>
<feature type="region of interest" description="Disordered" evidence="6">
    <location>
        <begin position="551"/>
        <end position="624"/>
    </location>
</feature>
<comment type="similarity">
    <text evidence="1">Belongs to the replication factor A protein 1 family.</text>
</comment>
<dbReference type="Gene3D" id="2.40.50.140">
    <property type="entry name" value="Nucleic acid-binding proteins"/>
    <property type="match status" value="3"/>
</dbReference>
<evidence type="ECO:0000256" key="5">
    <source>
        <dbReference type="ARBA" id="ARBA00023125"/>
    </source>
</evidence>
<evidence type="ECO:0000259" key="7">
    <source>
        <dbReference type="Pfam" id="PF02721"/>
    </source>
</evidence>
<reference evidence="9" key="1">
    <citation type="journal article" date="2023" name="bioRxiv">
        <title>Improved chromosome-level genome assembly for marigold (Tagetes erecta).</title>
        <authorList>
            <person name="Jiang F."/>
            <person name="Yuan L."/>
            <person name="Wang S."/>
            <person name="Wang H."/>
            <person name="Xu D."/>
            <person name="Wang A."/>
            <person name="Fan W."/>
        </authorList>
    </citation>
    <scope>NUCLEOTIDE SEQUENCE</scope>
    <source>
        <strain evidence="9">WSJ</strain>
        <tissue evidence="9">Leaf</tissue>
    </source>
</reference>
<evidence type="ECO:0000256" key="6">
    <source>
        <dbReference type="SAM" id="MobiDB-lite"/>
    </source>
</evidence>
<gene>
    <name evidence="9" type="ORF">QVD17_28776</name>
</gene>
<name>A0AAD8KBF5_TARER</name>
<evidence type="ECO:0000256" key="4">
    <source>
        <dbReference type="ARBA" id="ARBA00022833"/>
    </source>
</evidence>
<comment type="caution">
    <text evidence="9">The sequence shown here is derived from an EMBL/GenBank/DDBJ whole genome shotgun (WGS) entry which is preliminary data.</text>
</comment>
<keyword evidence="10" id="KW-1185">Reference proteome</keyword>
<organism evidence="9 10">
    <name type="scientific">Tagetes erecta</name>
    <name type="common">African marigold</name>
    <dbReference type="NCBI Taxonomy" id="13708"/>
    <lineage>
        <taxon>Eukaryota</taxon>
        <taxon>Viridiplantae</taxon>
        <taxon>Streptophyta</taxon>
        <taxon>Embryophyta</taxon>
        <taxon>Tracheophyta</taxon>
        <taxon>Spermatophyta</taxon>
        <taxon>Magnoliopsida</taxon>
        <taxon>eudicotyledons</taxon>
        <taxon>Gunneridae</taxon>
        <taxon>Pentapetalae</taxon>
        <taxon>asterids</taxon>
        <taxon>campanulids</taxon>
        <taxon>Asterales</taxon>
        <taxon>Asteraceae</taxon>
        <taxon>Asteroideae</taxon>
        <taxon>Heliantheae alliance</taxon>
        <taxon>Tageteae</taxon>
        <taxon>Tagetes</taxon>
    </lineage>
</organism>
<feature type="domain" description="Replication protein A 70 kDa DNA-binding subunit B/D first OB fold" evidence="7">
    <location>
        <begin position="70"/>
        <end position="162"/>
    </location>
</feature>
<dbReference type="CDD" id="cd04480">
    <property type="entry name" value="RPA1_DBD_A_like"/>
    <property type="match status" value="1"/>
</dbReference>
<dbReference type="GO" id="GO:0008270">
    <property type="term" value="F:zinc ion binding"/>
    <property type="evidence" value="ECO:0007669"/>
    <property type="project" value="UniProtKB-KW"/>
</dbReference>
<dbReference type="PANTHER" id="PTHR47165">
    <property type="entry name" value="OS03G0429900 PROTEIN"/>
    <property type="match status" value="1"/>
</dbReference>
<accession>A0AAD8KBF5</accession>
<dbReference type="AlphaFoldDB" id="A0AAD8KBF5"/>